<protein>
    <submittedName>
        <fullName evidence="1">Uncharacterized protein</fullName>
    </submittedName>
</protein>
<accession>A0A9D4VJV6</accession>
<gene>
    <name evidence="1" type="ORF">KIW84_071607</name>
</gene>
<comment type="caution">
    <text evidence="1">The sequence shown here is derived from an EMBL/GenBank/DDBJ whole genome shotgun (WGS) entry which is preliminary data.</text>
</comment>
<dbReference type="PANTHER" id="PTHR31509">
    <property type="entry name" value="BPS1-LIKE PROTEIN"/>
    <property type="match status" value="1"/>
</dbReference>
<evidence type="ECO:0000313" key="2">
    <source>
        <dbReference type="Proteomes" id="UP001058974"/>
    </source>
</evidence>
<proteinExistence type="predicted"/>
<sequence>MSSNSCTSSSSVNGFYDFLTQRLNALHQSLIVSHDFMSIQFVSEVISSLQYFHSQLILVVQNLCLPVGGKWLDEYMDESSRLWDVCHAVKSSISGIENYSSGGSNIVASLDGFHHLNQEVSHQVLRSIYIGQREVLGLEEENKSMVETRIQSLYQYINQDITLEAKLTEYNGFRGVLYAMRRVSSLLLMILLNGVAYCWSSSCFDHQENEGNLVFGSKFMVSMARLQQKVGKEIDKINVQPRILLHEFQQAKVAMEEMKVQLERIVVYGEVCEIQEKVEKLKSCFGLLKSGVENVIENVDDLFDEIVEGRNKILDMCSHK</sequence>
<dbReference type="Gramene" id="Psat07G0160700-T1">
    <property type="protein sequence ID" value="KAI5384662.1"/>
    <property type="gene ID" value="KIW84_071607"/>
</dbReference>
<dbReference type="AlphaFoldDB" id="A0A9D4VJV6"/>
<name>A0A9D4VJV6_PEA</name>
<evidence type="ECO:0000313" key="1">
    <source>
        <dbReference type="EMBL" id="KAI5384662.1"/>
    </source>
</evidence>
<dbReference type="OrthoDB" id="691840at2759"/>
<keyword evidence="2" id="KW-1185">Reference proteome</keyword>
<dbReference type="Proteomes" id="UP001058974">
    <property type="component" value="Chromosome 7"/>
</dbReference>
<reference evidence="1 2" key="1">
    <citation type="journal article" date="2022" name="Nat. Genet.">
        <title>Improved pea reference genome and pan-genome highlight genomic features and evolutionary characteristics.</title>
        <authorList>
            <person name="Yang T."/>
            <person name="Liu R."/>
            <person name="Luo Y."/>
            <person name="Hu S."/>
            <person name="Wang D."/>
            <person name="Wang C."/>
            <person name="Pandey M.K."/>
            <person name="Ge S."/>
            <person name="Xu Q."/>
            <person name="Li N."/>
            <person name="Li G."/>
            <person name="Huang Y."/>
            <person name="Saxena R.K."/>
            <person name="Ji Y."/>
            <person name="Li M."/>
            <person name="Yan X."/>
            <person name="He Y."/>
            <person name="Liu Y."/>
            <person name="Wang X."/>
            <person name="Xiang C."/>
            <person name="Varshney R.K."/>
            <person name="Ding H."/>
            <person name="Gao S."/>
            <person name="Zong X."/>
        </authorList>
    </citation>
    <scope>NUCLEOTIDE SEQUENCE [LARGE SCALE GENOMIC DNA]</scope>
    <source>
        <strain evidence="1 2">cv. Zhongwan 6</strain>
    </source>
</reference>
<organism evidence="1 2">
    <name type="scientific">Pisum sativum</name>
    <name type="common">Garden pea</name>
    <name type="synonym">Lathyrus oleraceus</name>
    <dbReference type="NCBI Taxonomy" id="3888"/>
    <lineage>
        <taxon>Eukaryota</taxon>
        <taxon>Viridiplantae</taxon>
        <taxon>Streptophyta</taxon>
        <taxon>Embryophyta</taxon>
        <taxon>Tracheophyta</taxon>
        <taxon>Spermatophyta</taxon>
        <taxon>Magnoliopsida</taxon>
        <taxon>eudicotyledons</taxon>
        <taxon>Gunneridae</taxon>
        <taxon>Pentapetalae</taxon>
        <taxon>rosids</taxon>
        <taxon>fabids</taxon>
        <taxon>Fabales</taxon>
        <taxon>Fabaceae</taxon>
        <taxon>Papilionoideae</taxon>
        <taxon>50 kb inversion clade</taxon>
        <taxon>NPAAA clade</taxon>
        <taxon>Hologalegina</taxon>
        <taxon>IRL clade</taxon>
        <taxon>Fabeae</taxon>
        <taxon>Lathyrus</taxon>
    </lineage>
</organism>
<dbReference type="EMBL" id="JAMSHJ010000007">
    <property type="protein sequence ID" value="KAI5384662.1"/>
    <property type="molecule type" value="Genomic_DNA"/>
</dbReference>